<proteinExistence type="predicted"/>
<dbReference type="PANTHER" id="PTHR40050:SF1">
    <property type="entry name" value="INNER SPORE COAT PROTEIN H"/>
    <property type="match status" value="1"/>
</dbReference>
<dbReference type="PANTHER" id="PTHR40050">
    <property type="entry name" value="INNER SPORE COAT PROTEIN H"/>
    <property type="match status" value="1"/>
</dbReference>
<dbReference type="AlphaFoldDB" id="A0A1Y2B1I0"/>
<evidence type="ECO:0000259" key="5">
    <source>
        <dbReference type="PROSITE" id="PS51763"/>
    </source>
</evidence>
<evidence type="ECO:0000313" key="6">
    <source>
        <dbReference type="EMBL" id="ORY28698.1"/>
    </source>
</evidence>
<dbReference type="InterPro" id="IPR009034">
    <property type="entry name" value="Dockerin_dom_fun_sf"/>
</dbReference>
<evidence type="ECO:0000256" key="2">
    <source>
        <dbReference type="ARBA" id="ARBA00022737"/>
    </source>
</evidence>
<protein>
    <submittedName>
        <fullName evidence="6">Coth-domain-containing protein</fullName>
    </submittedName>
</protein>
<dbReference type="InterPro" id="IPR014867">
    <property type="entry name" value="Spore_coat_CotH_CotH2/3/7"/>
</dbReference>
<dbReference type="Pfam" id="PF08757">
    <property type="entry name" value="CotH"/>
    <property type="match status" value="1"/>
</dbReference>
<keyword evidence="1 4" id="KW-0732">Signal</keyword>
<keyword evidence="2" id="KW-0677">Repeat</keyword>
<feature type="domain" description="CBM10" evidence="5">
    <location>
        <begin position="622"/>
        <end position="662"/>
    </location>
</feature>
<gene>
    <name evidence="6" type="ORF">LY90DRAFT_460913</name>
</gene>
<comment type="caution">
    <text evidence="6">The sequence shown here is derived from an EMBL/GenBank/DDBJ whole genome shotgun (WGS) entry which is preliminary data.</text>
</comment>
<dbReference type="InterPro" id="IPR002883">
    <property type="entry name" value="CBM10/Dockerin_dom"/>
</dbReference>
<dbReference type="Pfam" id="PF02013">
    <property type="entry name" value="CBM_10"/>
    <property type="match status" value="1"/>
</dbReference>
<evidence type="ECO:0000313" key="7">
    <source>
        <dbReference type="Proteomes" id="UP000193920"/>
    </source>
</evidence>
<sequence length="713" mass="82885">MLFKVVYCSLFVYSVVAVTTFINQGNRAKLFELTDNQVATLRITIPDDKLTELKYVSKKLQVEKYKYTYSEYLDKLQTSDFATISLIKGINFKTLFPGYNNLPELLSDLKIDENGFSNIDINEIKNYYDGLRNNSRSDDLPKSAIDMTNINQFLSNLDMTKVNIREIPPQLLSLLNHSDNFVEYKINNADMSFEINEEKSNFNNVTFSLGGKSSRTFNKVAYNIKIHGDNLYGRKDLRLRADYNEPTFLRTKLYCDITNRLGIPSISANYVSLYINDEYMGLYILLDIYKSSWIKYNYNEANTSSLYKCGYANNYLTAQIEGTCNNDKDEVSDTSQWKELLETLDNAQTAADIENIFDIDLFLSQVAIEYLTGAWDHFLITGNNYYMYKPQNDKWKFFEYDFDSSFGDNIERSKNLKVIITDKLNIMKKYILDYPSISFDNWVVPSHLVDILILKDPTRFETILKNIVEKVFNPKILFSHLDNLKELIKPYVQLEKTQDANGNYPGQHNRNHKDYTLEEFEANSEYTTVESLFGYRTYGIKYWILERYRSVCKTYNMECDAKYLDENYTYDVDKKVEYDGIFASSNQQVYLTSLPTTATSTTISTIISVENPTEIPADPTYNCMAELLGYICCPTTITIVYDHDEYGDWGYDFAKKEWCGLTPYTKLSNETCWSKKLGYPCCNGCKIYESDLDGLWGYEKHQWCGIQPYCQEN</sequence>
<dbReference type="Gene3D" id="3.90.1220.10">
    <property type="entry name" value="Cellulose docking domain, dockering"/>
    <property type="match status" value="2"/>
</dbReference>
<dbReference type="PROSITE" id="PS51763">
    <property type="entry name" value="CBM10"/>
    <property type="match status" value="2"/>
</dbReference>
<dbReference type="EMBL" id="MCOG01000184">
    <property type="protein sequence ID" value="ORY28698.1"/>
    <property type="molecule type" value="Genomic_DNA"/>
</dbReference>
<feature type="chain" id="PRO_5010991440" evidence="4">
    <location>
        <begin position="18"/>
        <end position="713"/>
    </location>
</feature>
<name>A0A1Y2B1I0_9FUNG</name>
<evidence type="ECO:0000256" key="3">
    <source>
        <dbReference type="ARBA" id="ARBA00022801"/>
    </source>
</evidence>
<evidence type="ECO:0000256" key="4">
    <source>
        <dbReference type="SAM" id="SignalP"/>
    </source>
</evidence>
<organism evidence="6 7">
    <name type="scientific">Neocallimastix californiae</name>
    <dbReference type="NCBI Taxonomy" id="1754190"/>
    <lineage>
        <taxon>Eukaryota</taxon>
        <taxon>Fungi</taxon>
        <taxon>Fungi incertae sedis</taxon>
        <taxon>Chytridiomycota</taxon>
        <taxon>Chytridiomycota incertae sedis</taxon>
        <taxon>Neocallimastigomycetes</taxon>
        <taxon>Neocallimastigales</taxon>
        <taxon>Neocallimastigaceae</taxon>
        <taxon>Neocallimastix</taxon>
    </lineage>
</organism>
<keyword evidence="3" id="KW-0378">Hydrolase</keyword>
<feature type="signal peptide" evidence="4">
    <location>
        <begin position="1"/>
        <end position="17"/>
    </location>
</feature>
<feature type="domain" description="CBM10" evidence="5">
    <location>
        <begin position="671"/>
        <end position="707"/>
    </location>
</feature>
<evidence type="ECO:0000256" key="1">
    <source>
        <dbReference type="ARBA" id="ARBA00022729"/>
    </source>
</evidence>
<accession>A0A1Y2B1I0</accession>
<dbReference type="OrthoDB" id="10267127at2759"/>
<dbReference type="SUPFAM" id="SSF64571">
    <property type="entry name" value="Cellulose docking domain, dockering"/>
    <property type="match status" value="2"/>
</dbReference>
<keyword evidence="7" id="KW-1185">Reference proteome</keyword>
<dbReference type="STRING" id="1754190.A0A1Y2B1I0"/>
<dbReference type="Proteomes" id="UP000193920">
    <property type="component" value="Unassembled WGS sequence"/>
</dbReference>
<dbReference type="GO" id="GO:0016787">
    <property type="term" value="F:hydrolase activity"/>
    <property type="evidence" value="ECO:0007669"/>
    <property type="project" value="UniProtKB-KW"/>
</dbReference>
<reference evidence="6 7" key="1">
    <citation type="submission" date="2016-08" db="EMBL/GenBank/DDBJ databases">
        <title>A Parts List for Fungal Cellulosomes Revealed by Comparative Genomics.</title>
        <authorList>
            <consortium name="DOE Joint Genome Institute"/>
            <person name="Haitjema C.H."/>
            <person name="Gilmore S.P."/>
            <person name="Henske J.K."/>
            <person name="Solomon K.V."/>
            <person name="De Groot R."/>
            <person name="Kuo A."/>
            <person name="Mondo S.J."/>
            <person name="Salamov A.A."/>
            <person name="Labutti K."/>
            <person name="Zhao Z."/>
            <person name="Chiniquy J."/>
            <person name="Barry K."/>
            <person name="Brewer H.M."/>
            <person name="Purvine S.O."/>
            <person name="Wright A.T."/>
            <person name="Boxma B."/>
            <person name="Van Alen T."/>
            <person name="Hackstein J.H."/>
            <person name="Baker S.E."/>
            <person name="Grigoriev I.V."/>
            <person name="O'Malley M.A."/>
        </authorList>
    </citation>
    <scope>NUCLEOTIDE SEQUENCE [LARGE SCALE GENOMIC DNA]</scope>
    <source>
        <strain evidence="6 7">G1</strain>
    </source>
</reference>